<evidence type="ECO:0000313" key="2">
    <source>
        <dbReference type="EMBL" id="MFG6446758.1"/>
    </source>
</evidence>
<dbReference type="GO" id="GO:0102208">
    <property type="term" value="F:2-polyprenyl-6-hydroxyphenol methylase activity"/>
    <property type="evidence" value="ECO:0007669"/>
    <property type="project" value="UniProtKB-EC"/>
</dbReference>
<dbReference type="GO" id="GO:0061542">
    <property type="term" value="F:3-demethylubiquinol 3-O-methyltransferase activity"/>
    <property type="evidence" value="ECO:0007669"/>
    <property type="project" value="UniProtKB-EC"/>
</dbReference>
<reference evidence="2 3" key="1">
    <citation type="submission" date="2024-08" db="EMBL/GenBank/DDBJ databases">
        <authorList>
            <person name="Lu H."/>
        </authorList>
    </citation>
    <scope>NUCLEOTIDE SEQUENCE [LARGE SCALE GENOMIC DNA]</scope>
    <source>
        <strain evidence="2 3">BYS180W</strain>
    </source>
</reference>
<keyword evidence="2" id="KW-0808">Transferase</keyword>
<dbReference type="Proteomes" id="UP001606099">
    <property type="component" value="Unassembled WGS sequence"/>
</dbReference>
<comment type="caution">
    <text evidence="2">The sequence shown here is derived from an EMBL/GenBank/DDBJ whole genome shotgun (WGS) entry which is preliminary data.</text>
</comment>
<proteinExistence type="predicted"/>
<dbReference type="Gene3D" id="3.40.50.150">
    <property type="entry name" value="Vaccinia Virus protein VP39"/>
    <property type="match status" value="1"/>
</dbReference>
<protein>
    <submittedName>
        <fullName evidence="2">Class I SAM-dependent methyltransferase</fullName>
        <ecNumber evidence="2">2.1.1.222</ecNumber>
        <ecNumber evidence="2">2.1.1.64</ecNumber>
    </submittedName>
</protein>
<feature type="domain" description="Methyltransferase type 12" evidence="1">
    <location>
        <begin position="72"/>
        <end position="168"/>
    </location>
</feature>
<dbReference type="EC" id="2.1.1.64" evidence="2"/>
<keyword evidence="2" id="KW-0489">Methyltransferase</keyword>
<evidence type="ECO:0000313" key="3">
    <source>
        <dbReference type="Proteomes" id="UP001606099"/>
    </source>
</evidence>
<organism evidence="2 3">
    <name type="scientific">Roseateles rivi</name>
    <dbReference type="NCBI Taxonomy" id="3299028"/>
    <lineage>
        <taxon>Bacteria</taxon>
        <taxon>Pseudomonadati</taxon>
        <taxon>Pseudomonadota</taxon>
        <taxon>Betaproteobacteria</taxon>
        <taxon>Burkholderiales</taxon>
        <taxon>Sphaerotilaceae</taxon>
        <taxon>Roseateles</taxon>
    </lineage>
</organism>
<gene>
    <name evidence="2" type="ORF">ACG0Z6_00725</name>
</gene>
<sequence>MKEAMPDTYTPRFDFNAKVQDCGREPGVHDYDRAAQAIDWPLVDYSHCPETPDQLALNAWLVRQPLAGKRVLHIGCGNSSVARLCGQAVQVLGVTVAPQELAHAQSQQLPNYTAVLCNKHSLEFAQQMREQQFDIVLDNNIASFACCQRHLERYMQALCDLLAPDGLILTHWLGMQWTLDVGVDDVETVWKLDADKLQRLAAAFGLGAQREGDVFVLQKGT</sequence>
<dbReference type="EC" id="2.1.1.222" evidence="2"/>
<dbReference type="SUPFAM" id="SSF53335">
    <property type="entry name" value="S-adenosyl-L-methionine-dependent methyltransferases"/>
    <property type="match status" value="1"/>
</dbReference>
<dbReference type="InterPro" id="IPR029063">
    <property type="entry name" value="SAM-dependent_MTases_sf"/>
</dbReference>
<name>A0ABW7FR51_9BURK</name>
<dbReference type="InterPro" id="IPR013217">
    <property type="entry name" value="Methyltransf_12"/>
</dbReference>
<evidence type="ECO:0000259" key="1">
    <source>
        <dbReference type="Pfam" id="PF08242"/>
    </source>
</evidence>
<accession>A0ABW7FR51</accession>
<keyword evidence="3" id="KW-1185">Reference proteome</keyword>
<dbReference type="RefSeq" id="WP_394457861.1">
    <property type="nucleotide sequence ID" value="NZ_JBIGHZ010000001.1"/>
</dbReference>
<dbReference type="EMBL" id="JBIGHZ010000001">
    <property type="protein sequence ID" value="MFG6446758.1"/>
    <property type="molecule type" value="Genomic_DNA"/>
</dbReference>
<dbReference type="Pfam" id="PF08242">
    <property type="entry name" value="Methyltransf_12"/>
    <property type="match status" value="1"/>
</dbReference>
<dbReference type="GO" id="GO:0032259">
    <property type="term" value="P:methylation"/>
    <property type="evidence" value="ECO:0007669"/>
    <property type="project" value="UniProtKB-KW"/>
</dbReference>